<dbReference type="Proteomes" id="UP000789325">
    <property type="component" value="Unassembled WGS sequence"/>
</dbReference>
<feature type="compositionally biased region" description="Low complexity" evidence="1">
    <location>
        <begin position="147"/>
        <end position="181"/>
    </location>
</feature>
<gene>
    <name evidence="3" type="ORF">C2L80_04010</name>
    <name evidence="2" type="ORF">K8V16_05040</name>
</gene>
<evidence type="ECO:0000256" key="1">
    <source>
        <dbReference type="SAM" id="MobiDB-lite"/>
    </source>
</evidence>
<dbReference type="AlphaFoldDB" id="A0A2K2U6H4"/>
<dbReference type="EMBL" id="DYZL01000099">
    <property type="protein sequence ID" value="HJH43145.1"/>
    <property type="molecule type" value="Genomic_DNA"/>
</dbReference>
<dbReference type="EMBL" id="PPEL01000013">
    <property type="protein sequence ID" value="PNV65901.1"/>
    <property type="molecule type" value="Genomic_DNA"/>
</dbReference>
<sequence length="244" mass="24605">MAFSLLIVVAAAVGLFSWDRWLRYDDAAEFQGSWQAHGTTGVVVIDGERINLTDDVAYSYRIDPMAKTVSFSFGSLEGQGRYRFSLDRSQLVITEGAGYSWLSTLVDDIGWMADRLTRFVQGQPQAEVLPGDGVTVLDRLSSAATAAQDDGALAQEGPAADASGTSDGAAADDAAGANGVAEADDASDANSADGADDASGADGGLAEGAAEAGGAGADDAQGALGAPSASDIPGASDETSDAAL</sequence>
<dbReference type="Proteomes" id="UP000236488">
    <property type="component" value="Unassembled WGS sequence"/>
</dbReference>
<comment type="caution">
    <text evidence="3">The sequence shown here is derived from an EMBL/GenBank/DDBJ whole genome shotgun (WGS) entry which is preliminary data.</text>
</comment>
<feature type="compositionally biased region" description="Low complexity" evidence="1">
    <location>
        <begin position="188"/>
        <end position="200"/>
    </location>
</feature>
<protein>
    <submittedName>
        <fullName evidence="3">Uncharacterized protein</fullName>
    </submittedName>
</protein>
<reference evidence="2" key="2">
    <citation type="journal article" date="2021" name="PeerJ">
        <title>Extensive microbial diversity within the chicken gut microbiome revealed by metagenomics and culture.</title>
        <authorList>
            <person name="Gilroy R."/>
            <person name="Ravi A."/>
            <person name="Getino M."/>
            <person name="Pursley I."/>
            <person name="Horton D.L."/>
            <person name="Alikhan N.F."/>
            <person name="Baker D."/>
            <person name="Gharbi K."/>
            <person name="Hall N."/>
            <person name="Watson M."/>
            <person name="Adriaenssens E.M."/>
            <person name="Foster-Nyarko E."/>
            <person name="Jarju S."/>
            <person name="Secka A."/>
            <person name="Antonio M."/>
            <person name="Oren A."/>
            <person name="Chaudhuri R.R."/>
            <person name="La Ragione R."/>
            <person name="Hildebrand F."/>
            <person name="Pallen M.J."/>
        </authorList>
    </citation>
    <scope>NUCLEOTIDE SEQUENCE</scope>
    <source>
        <strain evidence="2">USAMLcec12-2067</strain>
    </source>
</reference>
<accession>A0A2K2U6H4</accession>
<reference evidence="2" key="3">
    <citation type="submission" date="2021-09" db="EMBL/GenBank/DDBJ databases">
        <authorList>
            <person name="Gilroy R."/>
        </authorList>
    </citation>
    <scope>NUCLEOTIDE SEQUENCE</scope>
    <source>
        <strain evidence="2">USAMLcec12-2067</strain>
    </source>
</reference>
<feature type="region of interest" description="Disordered" evidence="1">
    <location>
        <begin position="147"/>
        <end position="244"/>
    </location>
</feature>
<feature type="compositionally biased region" description="Low complexity" evidence="1">
    <location>
        <begin position="217"/>
        <end position="226"/>
    </location>
</feature>
<evidence type="ECO:0000313" key="4">
    <source>
        <dbReference type="Proteomes" id="UP000236488"/>
    </source>
</evidence>
<evidence type="ECO:0000313" key="2">
    <source>
        <dbReference type="EMBL" id="HJH43145.1"/>
    </source>
</evidence>
<dbReference type="RefSeq" id="WP_087196478.1">
    <property type="nucleotide sequence ID" value="NZ_PPEL01000013.1"/>
</dbReference>
<evidence type="ECO:0000313" key="3">
    <source>
        <dbReference type="EMBL" id="PNV65901.1"/>
    </source>
</evidence>
<keyword evidence="4" id="KW-1185">Reference proteome</keyword>
<feature type="compositionally biased region" description="Gly residues" evidence="1">
    <location>
        <begin position="201"/>
        <end position="216"/>
    </location>
</feature>
<name>A0A2K2U6H4_9ACTN</name>
<organism evidence="3 4">
    <name type="scientific">Rubneribacter badeniensis</name>
    <dbReference type="NCBI Taxonomy" id="2070688"/>
    <lineage>
        <taxon>Bacteria</taxon>
        <taxon>Bacillati</taxon>
        <taxon>Actinomycetota</taxon>
        <taxon>Coriobacteriia</taxon>
        <taxon>Eggerthellales</taxon>
        <taxon>Eggerthellaceae</taxon>
        <taxon>Rubneribacter</taxon>
    </lineage>
</organism>
<proteinExistence type="predicted"/>
<reference evidence="3 4" key="1">
    <citation type="journal article" date="2018" name="Int. J. Syst. Evol. Microbiol.">
        <title>Rubneribacter badeniensis gen. nov., sp. nov. and Enteroscipio rubneri gen. nov., sp. nov., new members of the Eggerthellaceae isolated from human faeces.</title>
        <authorList>
            <person name="Danylec N."/>
            <person name="Gobl A."/>
            <person name="Stoll D.A."/>
            <person name="Hetzer B."/>
            <person name="Kulling S.E."/>
            <person name="Huch M."/>
        </authorList>
    </citation>
    <scope>NUCLEOTIDE SEQUENCE [LARGE SCALE GENOMIC DNA]</scope>
    <source>
        <strain evidence="3 4">ResAG-85</strain>
    </source>
</reference>